<name>K9XR17_STAC7</name>
<dbReference type="HOGENOM" id="CLU_067762_0_0_3"/>
<dbReference type="KEGG" id="scs:Sta7437_0952"/>
<organism evidence="1 2">
    <name type="scientific">Stanieria cyanosphaera (strain ATCC 29371 / PCC 7437)</name>
    <dbReference type="NCBI Taxonomy" id="111780"/>
    <lineage>
        <taxon>Bacteria</taxon>
        <taxon>Bacillati</taxon>
        <taxon>Cyanobacteriota</taxon>
        <taxon>Cyanophyceae</taxon>
        <taxon>Pleurocapsales</taxon>
        <taxon>Dermocarpellaceae</taxon>
        <taxon>Stanieria</taxon>
    </lineage>
</organism>
<keyword evidence="2" id="KW-1185">Reference proteome</keyword>
<evidence type="ECO:0000313" key="1">
    <source>
        <dbReference type="EMBL" id="AFZ34534.1"/>
    </source>
</evidence>
<dbReference type="Proteomes" id="UP000010473">
    <property type="component" value="Chromosome"/>
</dbReference>
<dbReference type="PATRIC" id="fig|111780.3.peg.992"/>
<dbReference type="AlphaFoldDB" id="K9XR17"/>
<evidence type="ECO:0000313" key="2">
    <source>
        <dbReference type="Proteomes" id="UP000010473"/>
    </source>
</evidence>
<proteinExistence type="predicted"/>
<sequence>MVNQDNISSAKKQAEKLTFTIPGSDRLIQSDQTKIEWAQIAPGKVVVATVDRAWLYQPHSIEDRFAQPMEGAGSIATTRKLLDTAIAAAKYAIQSNVRPPALTCTRWVWRLAGAYHLTAPTPRLLKDAAIGFAGNGRSLLKKWALEKAQEEKGHDRLALLDIQSLGYDAEAVVKALVPPAAVALIDYFTRSVQDDDPIDCVGYTYTMERLSLGIGKDYIQNVEALLPPKVNATRCLCVHSSVGADADHVDENVSLISQLTPSERTRIARACYETALMCFSPPPEGYISDEELDQIVQPFKKS</sequence>
<dbReference type="Gene3D" id="1.20.910.10">
    <property type="entry name" value="Heme oxygenase-like"/>
    <property type="match status" value="1"/>
</dbReference>
<dbReference type="EMBL" id="CP003653">
    <property type="protein sequence ID" value="AFZ34534.1"/>
    <property type="molecule type" value="Genomic_DNA"/>
</dbReference>
<dbReference type="eggNOG" id="ENOG502ZUH6">
    <property type="taxonomic scope" value="Bacteria"/>
</dbReference>
<dbReference type="RefSeq" id="WP_015192207.1">
    <property type="nucleotide sequence ID" value="NC_019748.1"/>
</dbReference>
<dbReference type="SUPFAM" id="SSF48613">
    <property type="entry name" value="Heme oxygenase-like"/>
    <property type="match status" value="1"/>
</dbReference>
<accession>K9XR17</accession>
<gene>
    <name evidence="1" type="ordered locus">Sta7437_0952</name>
</gene>
<dbReference type="InterPro" id="IPR016084">
    <property type="entry name" value="Haem_Oase-like_multi-hlx"/>
</dbReference>
<reference evidence="2" key="1">
    <citation type="journal article" date="2013" name="Proc. Natl. Acad. Sci. U.S.A.">
        <title>Improving the coverage of the cyanobacterial phylum using diversity-driven genome sequencing.</title>
        <authorList>
            <person name="Shih P.M."/>
            <person name="Wu D."/>
            <person name="Latifi A."/>
            <person name="Axen S.D."/>
            <person name="Fewer D.P."/>
            <person name="Talla E."/>
            <person name="Calteau A."/>
            <person name="Cai F."/>
            <person name="Tandeau de Marsac N."/>
            <person name="Rippka R."/>
            <person name="Herdman M."/>
            <person name="Sivonen K."/>
            <person name="Coursin T."/>
            <person name="Laurent T."/>
            <person name="Goodwin L."/>
            <person name="Nolan M."/>
            <person name="Davenport K.W."/>
            <person name="Han C.S."/>
            <person name="Rubin E.M."/>
            <person name="Eisen J.A."/>
            <person name="Woyke T."/>
            <person name="Gugger M."/>
            <person name="Kerfeld C.A."/>
        </authorList>
    </citation>
    <scope>NUCLEOTIDE SEQUENCE [LARGE SCALE GENOMIC DNA]</scope>
    <source>
        <strain evidence="2">ATCC 29371 / PCC 7437</strain>
    </source>
</reference>
<protein>
    <submittedName>
        <fullName evidence="1">Uncharacterized protein</fullName>
    </submittedName>
</protein>